<keyword evidence="1 6" id="KW-0378">Hydrolase</keyword>
<name>A0A1I6Y1J1_9BURK</name>
<dbReference type="AlphaFoldDB" id="A0A1I6Y1J1"/>
<keyword evidence="2" id="KW-0442">Lipid degradation</keyword>
<dbReference type="Proteomes" id="UP000198844">
    <property type="component" value="Unassembled WGS sequence"/>
</dbReference>
<evidence type="ECO:0000256" key="2">
    <source>
        <dbReference type="ARBA" id="ARBA00022963"/>
    </source>
</evidence>
<evidence type="ECO:0000256" key="4">
    <source>
        <dbReference type="SAM" id="MobiDB-lite"/>
    </source>
</evidence>
<dbReference type="InterPro" id="IPR029058">
    <property type="entry name" value="AB_hydrolase_fold"/>
</dbReference>
<evidence type="ECO:0000256" key="1">
    <source>
        <dbReference type="ARBA" id="ARBA00022801"/>
    </source>
</evidence>
<protein>
    <submittedName>
        <fullName evidence="6">Dienelactone hydrolase family protein</fullName>
    </submittedName>
</protein>
<dbReference type="OrthoDB" id="569821at2"/>
<dbReference type="GO" id="GO:0003847">
    <property type="term" value="F:1-alkyl-2-acetylglycerophosphocholine esterase activity"/>
    <property type="evidence" value="ECO:0007669"/>
    <property type="project" value="TreeGrafter"/>
</dbReference>
<evidence type="ECO:0000313" key="7">
    <source>
        <dbReference type="Proteomes" id="UP000198844"/>
    </source>
</evidence>
<dbReference type="SUPFAM" id="SSF53474">
    <property type="entry name" value="alpha/beta-Hydrolases"/>
    <property type="match status" value="1"/>
</dbReference>
<accession>A0A1I6Y1J1</accession>
<organism evidence="6 7">
    <name type="scientific">Paraburkholderia aspalathi</name>
    <dbReference type="NCBI Taxonomy" id="1324617"/>
    <lineage>
        <taxon>Bacteria</taxon>
        <taxon>Pseudomonadati</taxon>
        <taxon>Pseudomonadota</taxon>
        <taxon>Betaproteobacteria</taxon>
        <taxon>Burkholderiales</taxon>
        <taxon>Burkholderiaceae</taxon>
        <taxon>Paraburkholderia</taxon>
    </lineage>
</organism>
<proteinExistence type="predicted"/>
<dbReference type="PANTHER" id="PTHR10272">
    <property type="entry name" value="PLATELET-ACTIVATING FACTOR ACETYLHYDROLASE"/>
    <property type="match status" value="1"/>
</dbReference>
<evidence type="ECO:0000313" key="6">
    <source>
        <dbReference type="EMBL" id="SFT44182.1"/>
    </source>
</evidence>
<evidence type="ECO:0000259" key="5">
    <source>
        <dbReference type="Pfam" id="PF01738"/>
    </source>
</evidence>
<dbReference type="GO" id="GO:0016042">
    <property type="term" value="P:lipid catabolic process"/>
    <property type="evidence" value="ECO:0007669"/>
    <property type="project" value="UniProtKB-KW"/>
</dbReference>
<dbReference type="InterPro" id="IPR002925">
    <property type="entry name" value="Dienelactn_hydro"/>
</dbReference>
<gene>
    <name evidence="6" type="ORF">SAMN05192563_1001266</name>
</gene>
<dbReference type="EMBL" id="FPBH01000001">
    <property type="protein sequence ID" value="SFT44182.1"/>
    <property type="molecule type" value="Genomic_DNA"/>
</dbReference>
<dbReference type="Pfam" id="PF01738">
    <property type="entry name" value="DLH"/>
    <property type="match status" value="1"/>
</dbReference>
<dbReference type="PANTHER" id="PTHR10272:SF0">
    <property type="entry name" value="PLATELET-ACTIVATING FACTOR ACETYLHYDROLASE"/>
    <property type="match status" value="1"/>
</dbReference>
<evidence type="ECO:0000256" key="3">
    <source>
        <dbReference type="ARBA" id="ARBA00023098"/>
    </source>
</evidence>
<feature type="compositionally biased region" description="Polar residues" evidence="4">
    <location>
        <begin position="397"/>
        <end position="408"/>
    </location>
</feature>
<feature type="domain" description="Dienelactone hydrolase" evidence="5">
    <location>
        <begin position="118"/>
        <end position="258"/>
    </location>
</feature>
<feature type="region of interest" description="Disordered" evidence="4">
    <location>
        <begin position="388"/>
        <end position="408"/>
    </location>
</feature>
<dbReference type="Gene3D" id="3.40.50.1820">
    <property type="entry name" value="alpha/beta hydrolase"/>
    <property type="match status" value="1"/>
</dbReference>
<sequence>MISGAPSSWALAASSLVALVAAAVIGVSWYAGLVDPKEMIRAVMFLDTDRPRLEGPYAVGFASIDVKTGSDGPSLPVDIWYPAQAPGDGIGRSILQWIAAIGHPTSPPFTPNGKLSEARAKYPLIIYFPSWFSVRQQSTFTPANLASHGFVVATVDDIVHAPRLPGREGEAQASEIPGDSMESFEAYRPVAALRAELAAKSGSAIIDAFQNIPVFGQRVDMAKLGAVGFSFGGATAAQMSSDDRRIKAVVNFDGSLYGRPERGNVEVPYMMFYSGWTYPTCEELLHSDFATRINSVLTVESVAHQIRQATLPNNWTFTVKGTVHDDFADKLAKPSWKAAFDKTAINRAKTWSEINRYVVAFFTRFLLGENQPLLTEPAPFAEIRPFMENQAPPQDRASATGSTQSRCP</sequence>
<keyword evidence="3" id="KW-0443">Lipid metabolism</keyword>
<reference evidence="6 7" key="1">
    <citation type="submission" date="2016-10" db="EMBL/GenBank/DDBJ databases">
        <authorList>
            <person name="de Groot N.N."/>
        </authorList>
    </citation>
    <scope>NUCLEOTIDE SEQUENCE [LARGE SCALE GENOMIC DNA]</scope>
    <source>
        <strain evidence="6 7">LMG 27731</strain>
    </source>
</reference>
<dbReference type="RefSeq" id="WP_093632549.1">
    <property type="nucleotide sequence ID" value="NZ_CAJNAX010000007.1"/>
</dbReference>